<evidence type="ECO:0000256" key="1">
    <source>
        <dbReference type="ARBA" id="ARBA00022679"/>
    </source>
</evidence>
<dbReference type="Gene3D" id="3.40.630.30">
    <property type="match status" value="1"/>
</dbReference>
<dbReference type="Proteomes" id="UP001595912">
    <property type="component" value="Unassembled WGS sequence"/>
</dbReference>
<keyword evidence="2 4" id="KW-0012">Acyltransferase</keyword>
<proteinExistence type="predicted"/>
<organism evidence="4 5">
    <name type="scientific">Dactylosporangium cerinum</name>
    <dbReference type="NCBI Taxonomy" id="1434730"/>
    <lineage>
        <taxon>Bacteria</taxon>
        <taxon>Bacillati</taxon>
        <taxon>Actinomycetota</taxon>
        <taxon>Actinomycetes</taxon>
        <taxon>Micromonosporales</taxon>
        <taxon>Micromonosporaceae</taxon>
        <taxon>Dactylosporangium</taxon>
    </lineage>
</organism>
<accession>A0ABV9VLK5</accession>
<gene>
    <name evidence="4" type="ORF">ACFPIJ_03405</name>
</gene>
<keyword evidence="1 4" id="KW-0808">Transferase</keyword>
<dbReference type="Pfam" id="PF00583">
    <property type="entry name" value="Acetyltransf_1"/>
    <property type="match status" value="1"/>
</dbReference>
<dbReference type="SUPFAM" id="SSF55729">
    <property type="entry name" value="Acyl-CoA N-acyltransferases (Nat)"/>
    <property type="match status" value="1"/>
</dbReference>
<protein>
    <submittedName>
        <fullName evidence="4">GNAT family N-acetyltransferase</fullName>
        <ecNumber evidence="4">2.3.1.-</ecNumber>
    </submittedName>
</protein>
<dbReference type="PROSITE" id="PS51186">
    <property type="entry name" value="GNAT"/>
    <property type="match status" value="1"/>
</dbReference>
<evidence type="ECO:0000313" key="4">
    <source>
        <dbReference type="EMBL" id="MFC4996872.1"/>
    </source>
</evidence>
<evidence type="ECO:0000259" key="3">
    <source>
        <dbReference type="PROSITE" id="PS51186"/>
    </source>
</evidence>
<evidence type="ECO:0000313" key="5">
    <source>
        <dbReference type="Proteomes" id="UP001595912"/>
    </source>
</evidence>
<dbReference type="PANTHER" id="PTHR43877">
    <property type="entry name" value="AMINOALKYLPHOSPHONATE N-ACETYLTRANSFERASE-RELATED-RELATED"/>
    <property type="match status" value="1"/>
</dbReference>
<dbReference type="GO" id="GO:0016746">
    <property type="term" value="F:acyltransferase activity"/>
    <property type="evidence" value="ECO:0007669"/>
    <property type="project" value="UniProtKB-KW"/>
</dbReference>
<comment type="caution">
    <text evidence="4">The sequence shown here is derived from an EMBL/GenBank/DDBJ whole genome shotgun (WGS) entry which is preliminary data.</text>
</comment>
<dbReference type="InterPro" id="IPR050832">
    <property type="entry name" value="Bact_Acetyltransf"/>
</dbReference>
<evidence type="ECO:0000256" key="2">
    <source>
        <dbReference type="ARBA" id="ARBA00023315"/>
    </source>
</evidence>
<name>A0ABV9VLK5_9ACTN</name>
<reference evidence="5" key="1">
    <citation type="journal article" date="2019" name="Int. J. Syst. Evol. Microbiol.">
        <title>The Global Catalogue of Microorganisms (GCM) 10K type strain sequencing project: providing services to taxonomists for standard genome sequencing and annotation.</title>
        <authorList>
            <consortium name="The Broad Institute Genomics Platform"/>
            <consortium name="The Broad Institute Genome Sequencing Center for Infectious Disease"/>
            <person name="Wu L."/>
            <person name="Ma J."/>
        </authorList>
    </citation>
    <scope>NUCLEOTIDE SEQUENCE [LARGE SCALE GENOMIC DNA]</scope>
    <source>
        <strain evidence="5">CGMCC 4.7152</strain>
    </source>
</reference>
<keyword evidence="5" id="KW-1185">Reference proteome</keyword>
<dbReference type="CDD" id="cd04301">
    <property type="entry name" value="NAT_SF"/>
    <property type="match status" value="1"/>
</dbReference>
<dbReference type="EC" id="2.3.1.-" evidence="4"/>
<dbReference type="InterPro" id="IPR016181">
    <property type="entry name" value="Acyl_CoA_acyltransferase"/>
</dbReference>
<dbReference type="PANTHER" id="PTHR43877:SF2">
    <property type="entry name" value="AMINOALKYLPHOSPHONATE N-ACETYLTRANSFERASE-RELATED"/>
    <property type="match status" value="1"/>
</dbReference>
<feature type="domain" description="N-acetyltransferase" evidence="3">
    <location>
        <begin position="47"/>
        <end position="191"/>
    </location>
</feature>
<dbReference type="InterPro" id="IPR000182">
    <property type="entry name" value="GNAT_dom"/>
</dbReference>
<sequence length="214" mass="23848">MEGAARQCGAGVGVVDRRPAPTPALIGHRIDPGRTRRHYCLVLSDHLEVRPAIEPELDLVVAAFGDASFFAERMARQSEDNGVLLVAWLHGEAVGCVYVWFEDAEEAELRKHLPGVPLLNRLRVVEPLRNNRFGTALVHAAERLVRKQGHTQLALGISLDNADAERLYLRLGFAEWPHGLVDTYYVVFKDGSEIREPELCKILVKDLDDLDGPE</sequence>
<dbReference type="EMBL" id="JBHSIU010000005">
    <property type="protein sequence ID" value="MFC4996872.1"/>
    <property type="molecule type" value="Genomic_DNA"/>
</dbReference>
<dbReference type="RefSeq" id="WP_380113098.1">
    <property type="nucleotide sequence ID" value="NZ_JBHSIU010000005.1"/>
</dbReference>